<sequence length="179" mass="19871">MNSTDFKCTEINSHRLTLVVWCDSWRCPGLRLKPTPHKANKKNSVRVNKYLEFAVHPVASGSRCASRLVSQSPDLQQDLNSDMASSWYFSCLIVATLILHMCLCLPTELAETTVVPAIPEEAEDLPSSAAPVVDPSTYGDLNPKSINLNSLILLSEHWIKNLELTWTVEACIMGSINLM</sequence>
<organism evidence="1 2">
    <name type="scientific">Biomphalaria pfeifferi</name>
    <name type="common">Bloodfluke planorb</name>
    <name type="synonym">Freshwater snail</name>
    <dbReference type="NCBI Taxonomy" id="112525"/>
    <lineage>
        <taxon>Eukaryota</taxon>
        <taxon>Metazoa</taxon>
        <taxon>Spiralia</taxon>
        <taxon>Lophotrochozoa</taxon>
        <taxon>Mollusca</taxon>
        <taxon>Gastropoda</taxon>
        <taxon>Heterobranchia</taxon>
        <taxon>Euthyneura</taxon>
        <taxon>Panpulmonata</taxon>
        <taxon>Hygrophila</taxon>
        <taxon>Lymnaeoidea</taxon>
        <taxon>Planorbidae</taxon>
        <taxon>Biomphalaria</taxon>
    </lineage>
</organism>
<keyword evidence="2" id="KW-1185">Reference proteome</keyword>
<gene>
    <name evidence="1" type="ORF">Bpfe_014744</name>
</gene>
<dbReference type="AlphaFoldDB" id="A0AAD8BLN8"/>
<reference evidence="1" key="2">
    <citation type="submission" date="2023-04" db="EMBL/GenBank/DDBJ databases">
        <authorList>
            <person name="Bu L."/>
            <person name="Lu L."/>
            <person name="Laidemitt M.R."/>
            <person name="Zhang S.M."/>
            <person name="Mutuku M."/>
            <person name="Mkoji G."/>
            <person name="Steinauer M."/>
            <person name="Loker E.S."/>
        </authorList>
    </citation>
    <scope>NUCLEOTIDE SEQUENCE</scope>
    <source>
        <strain evidence="1">KasaAsao</strain>
        <tissue evidence="1">Whole Snail</tissue>
    </source>
</reference>
<comment type="caution">
    <text evidence="1">The sequence shown here is derived from an EMBL/GenBank/DDBJ whole genome shotgun (WGS) entry which is preliminary data.</text>
</comment>
<evidence type="ECO:0000313" key="2">
    <source>
        <dbReference type="Proteomes" id="UP001233172"/>
    </source>
</evidence>
<proteinExistence type="predicted"/>
<accession>A0AAD8BLN8</accession>
<dbReference type="EMBL" id="JASAOG010000066">
    <property type="protein sequence ID" value="KAK0055875.1"/>
    <property type="molecule type" value="Genomic_DNA"/>
</dbReference>
<dbReference type="Proteomes" id="UP001233172">
    <property type="component" value="Unassembled WGS sequence"/>
</dbReference>
<evidence type="ECO:0000313" key="1">
    <source>
        <dbReference type="EMBL" id="KAK0055875.1"/>
    </source>
</evidence>
<reference evidence="1" key="1">
    <citation type="journal article" date="2023" name="PLoS Negl. Trop. Dis.">
        <title>A genome sequence for Biomphalaria pfeifferi, the major vector snail for the human-infecting parasite Schistosoma mansoni.</title>
        <authorList>
            <person name="Bu L."/>
            <person name="Lu L."/>
            <person name="Laidemitt M.R."/>
            <person name="Zhang S.M."/>
            <person name="Mutuku M."/>
            <person name="Mkoji G."/>
            <person name="Steinauer M."/>
            <person name="Loker E.S."/>
        </authorList>
    </citation>
    <scope>NUCLEOTIDE SEQUENCE</scope>
    <source>
        <strain evidence="1">KasaAsao</strain>
    </source>
</reference>
<protein>
    <submittedName>
        <fullName evidence="1">Uncharacterized protein</fullName>
    </submittedName>
</protein>
<name>A0AAD8BLN8_BIOPF</name>